<reference evidence="7 8" key="1">
    <citation type="journal article" date="2016" name="Nat. Commun.">
        <title>Thousands of microbial genomes shed light on interconnected biogeochemical processes in an aquifer system.</title>
        <authorList>
            <person name="Anantharaman K."/>
            <person name="Brown C.T."/>
            <person name="Hug L.A."/>
            <person name="Sharon I."/>
            <person name="Castelle C.J."/>
            <person name="Probst A.J."/>
            <person name="Thomas B.C."/>
            <person name="Singh A."/>
            <person name="Wilkins M.J."/>
            <person name="Karaoz U."/>
            <person name="Brodie E.L."/>
            <person name="Williams K.H."/>
            <person name="Hubbard S.S."/>
            <person name="Banfield J.F."/>
        </authorList>
    </citation>
    <scope>NUCLEOTIDE SEQUENCE [LARGE SCALE GENOMIC DNA]</scope>
</reference>
<keyword evidence="4 5" id="KW-0472">Membrane</keyword>
<evidence type="ECO:0000256" key="3">
    <source>
        <dbReference type="ARBA" id="ARBA00022989"/>
    </source>
</evidence>
<feature type="transmembrane region" description="Helical" evidence="5">
    <location>
        <begin position="110"/>
        <end position="129"/>
    </location>
</feature>
<feature type="transmembrane region" description="Helical" evidence="5">
    <location>
        <begin position="187"/>
        <end position="210"/>
    </location>
</feature>
<evidence type="ECO:0000256" key="2">
    <source>
        <dbReference type="ARBA" id="ARBA00022692"/>
    </source>
</evidence>
<evidence type="ECO:0000313" key="7">
    <source>
        <dbReference type="EMBL" id="OGF40158.1"/>
    </source>
</evidence>
<feature type="transmembrane region" description="Helical" evidence="5">
    <location>
        <begin position="445"/>
        <end position="461"/>
    </location>
</feature>
<evidence type="ECO:0000313" key="8">
    <source>
        <dbReference type="Proteomes" id="UP000177939"/>
    </source>
</evidence>
<keyword evidence="3 5" id="KW-1133">Transmembrane helix</keyword>
<comment type="subcellular location">
    <subcellularLocation>
        <location evidence="1">Membrane</location>
        <topology evidence="1">Multi-pass membrane protein</topology>
    </subcellularLocation>
</comment>
<name>A0A1F5TMJ9_9BACT</name>
<evidence type="ECO:0000256" key="4">
    <source>
        <dbReference type="ARBA" id="ARBA00023136"/>
    </source>
</evidence>
<dbReference type="GO" id="GO:0016020">
    <property type="term" value="C:membrane"/>
    <property type="evidence" value="ECO:0007669"/>
    <property type="project" value="UniProtKB-SubCell"/>
</dbReference>
<feature type="transmembrane region" description="Helical" evidence="5">
    <location>
        <begin position="377"/>
        <end position="397"/>
    </location>
</feature>
<dbReference type="InterPro" id="IPR051533">
    <property type="entry name" value="WaaL-like"/>
</dbReference>
<feature type="transmembrane region" description="Helical" evidence="5">
    <location>
        <begin position="268"/>
        <end position="286"/>
    </location>
</feature>
<feature type="domain" description="O-antigen ligase-related" evidence="6">
    <location>
        <begin position="229"/>
        <end position="394"/>
    </location>
</feature>
<feature type="transmembrane region" description="Helical" evidence="5">
    <location>
        <begin position="222"/>
        <end position="240"/>
    </location>
</feature>
<feature type="transmembrane region" description="Helical" evidence="5">
    <location>
        <begin position="149"/>
        <end position="167"/>
    </location>
</feature>
<protein>
    <recommendedName>
        <fullName evidence="6">O-antigen ligase-related domain-containing protein</fullName>
    </recommendedName>
</protein>
<evidence type="ECO:0000256" key="1">
    <source>
        <dbReference type="ARBA" id="ARBA00004141"/>
    </source>
</evidence>
<dbReference type="AlphaFoldDB" id="A0A1F5TMJ9"/>
<dbReference type="InterPro" id="IPR007016">
    <property type="entry name" value="O-antigen_ligase-rel_domated"/>
</dbReference>
<dbReference type="PANTHER" id="PTHR37422">
    <property type="entry name" value="TEICHURONIC ACID BIOSYNTHESIS PROTEIN TUAE"/>
    <property type="match status" value="1"/>
</dbReference>
<accession>A0A1F5TMJ9</accession>
<dbReference type="Pfam" id="PF04932">
    <property type="entry name" value="Wzy_C"/>
    <property type="match status" value="1"/>
</dbReference>
<dbReference type="PANTHER" id="PTHR37422:SF13">
    <property type="entry name" value="LIPOPOLYSACCHARIDE BIOSYNTHESIS PROTEIN PA4999-RELATED"/>
    <property type="match status" value="1"/>
</dbReference>
<proteinExistence type="predicted"/>
<evidence type="ECO:0000259" key="6">
    <source>
        <dbReference type="Pfam" id="PF04932"/>
    </source>
</evidence>
<organism evidence="7 8">
    <name type="scientific">Candidatus Falkowbacteria bacterium RIFOXYC2_FULL_47_12</name>
    <dbReference type="NCBI Taxonomy" id="1798004"/>
    <lineage>
        <taxon>Bacteria</taxon>
        <taxon>Candidatus Falkowiibacteriota</taxon>
    </lineage>
</organism>
<feature type="transmembrane region" description="Helical" evidence="5">
    <location>
        <begin position="417"/>
        <end position="439"/>
    </location>
</feature>
<sequence>MFWFILLFIICFASLSWRRLDLALAVLVFLLPSYQIRFQIGFIPTTLLEAMILILFAVWFIQTVKKKELPLFNAKLKNVSHYPFYIEIILLLVIAFVASGVSGFSGASLGILKAYFIEPILFYIVFVNVFSAQGGPASGWKIKKNRNNIFIALAASALVVSLVAIYQKKTGQFLPADWVGAGRVTGVFPYPNALGLYLGPILVILTGWFLSFRTPNKKIKTAEILFFCFFVFLFFLAIVFAQSQGALAGLAAALVVIGLWYNTWSRRAVVAVLVIGALILSFNTGLRHSFIKKITLMDTDGQIRQELWKETWQMLKDGKLLLGAGLANYQSAVAPYHQSGIYVRNDDPEFDKWVAISLEYQQKVWQPLEIYLYPHNIFLNFWSELGLAGMLLFVWIIGKFLMLDFRLLISDYKNKSLILGLTGAMIVIVVHGLVDAPYFKNDLAVLFWLLIGMLGVLNLELKNIKQ</sequence>
<comment type="caution">
    <text evidence="7">The sequence shown here is derived from an EMBL/GenBank/DDBJ whole genome shotgun (WGS) entry which is preliminary data.</text>
</comment>
<evidence type="ECO:0000256" key="5">
    <source>
        <dbReference type="SAM" id="Phobius"/>
    </source>
</evidence>
<keyword evidence="2 5" id="KW-0812">Transmembrane</keyword>
<feature type="transmembrane region" description="Helical" evidence="5">
    <location>
        <begin position="82"/>
        <end position="104"/>
    </location>
</feature>
<feature type="transmembrane region" description="Helical" evidence="5">
    <location>
        <begin position="41"/>
        <end position="61"/>
    </location>
</feature>
<feature type="transmembrane region" description="Helical" evidence="5">
    <location>
        <begin position="246"/>
        <end position="261"/>
    </location>
</feature>
<dbReference type="Proteomes" id="UP000177939">
    <property type="component" value="Unassembled WGS sequence"/>
</dbReference>
<gene>
    <name evidence="7" type="ORF">A2477_02505</name>
</gene>
<dbReference type="EMBL" id="MFGL01000031">
    <property type="protein sequence ID" value="OGF40158.1"/>
    <property type="molecule type" value="Genomic_DNA"/>
</dbReference>